<evidence type="ECO:0000256" key="13">
    <source>
        <dbReference type="ARBA" id="ARBA00023291"/>
    </source>
</evidence>
<protein>
    <submittedName>
        <fullName evidence="18">Glutamate synthase [NADPH] large chain</fullName>
    </submittedName>
</protein>
<keyword evidence="4" id="KW-0028">Amino-acid biosynthesis</keyword>
<gene>
    <name evidence="18" type="ORF">ADUPG1_003180</name>
</gene>
<dbReference type="InterPro" id="IPR006982">
    <property type="entry name" value="Glu_synth_centr_N"/>
</dbReference>
<evidence type="ECO:0000256" key="11">
    <source>
        <dbReference type="ARBA" id="ARBA00023014"/>
    </source>
</evidence>
<dbReference type="InterPro" id="IPR050711">
    <property type="entry name" value="ET-N_metabolism_enzyme"/>
</dbReference>
<evidence type="ECO:0000256" key="8">
    <source>
        <dbReference type="ARBA" id="ARBA00022962"/>
    </source>
</evidence>
<keyword evidence="5" id="KW-0285">Flavoprotein</keyword>
<evidence type="ECO:0000256" key="12">
    <source>
        <dbReference type="ARBA" id="ARBA00023164"/>
    </source>
</evidence>
<dbReference type="EMBL" id="BQXS01004179">
    <property type="protein sequence ID" value="GKT36520.1"/>
    <property type="molecule type" value="Genomic_DNA"/>
</dbReference>
<dbReference type="SUPFAM" id="SSF51395">
    <property type="entry name" value="FMN-linked oxidoreductases"/>
    <property type="match status" value="1"/>
</dbReference>
<name>A0ABQ5KZP2_9EUKA</name>
<feature type="transmembrane region" description="Helical" evidence="15">
    <location>
        <begin position="32"/>
        <end position="56"/>
    </location>
</feature>
<dbReference type="CDD" id="cd02808">
    <property type="entry name" value="GltS_FMN"/>
    <property type="match status" value="1"/>
</dbReference>
<keyword evidence="15" id="KW-0472">Membrane</keyword>
<keyword evidence="19" id="KW-1185">Reference proteome</keyword>
<feature type="domain" description="Glutamate synthase central-N" evidence="17">
    <location>
        <begin position="1"/>
        <end position="76"/>
    </location>
</feature>
<evidence type="ECO:0000256" key="7">
    <source>
        <dbReference type="ARBA" id="ARBA00022723"/>
    </source>
</evidence>
<comment type="pathway">
    <text evidence="14">Amino-acid biosynthesis.</text>
</comment>
<evidence type="ECO:0000259" key="17">
    <source>
        <dbReference type="Pfam" id="PF04898"/>
    </source>
</evidence>
<evidence type="ECO:0000256" key="14">
    <source>
        <dbReference type="ARBA" id="ARBA00029440"/>
    </source>
</evidence>
<comment type="similarity">
    <text evidence="3">Belongs to the glutamate synthase family.</text>
</comment>
<evidence type="ECO:0000256" key="9">
    <source>
        <dbReference type="ARBA" id="ARBA00023002"/>
    </source>
</evidence>
<evidence type="ECO:0000256" key="4">
    <source>
        <dbReference type="ARBA" id="ARBA00022605"/>
    </source>
</evidence>
<keyword evidence="15" id="KW-0812">Transmembrane</keyword>
<proteinExistence type="inferred from homology"/>
<accession>A0ABQ5KZP2</accession>
<comment type="caution">
    <text evidence="18">The sequence shown here is derived from an EMBL/GenBank/DDBJ whole genome shotgun (WGS) entry which is preliminary data.</text>
</comment>
<evidence type="ECO:0000259" key="16">
    <source>
        <dbReference type="Pfam" id="PF01645"/>
    </source>
</evidence>
<evidence type="ECO:0000313" key="18">
    <source>
        <dbReference type="EMBL" id="GKT36520.1"/>
    </source>
</evidence>
<evidence type="ECO:0000256" key="1">
    <source>
        <dbReference type="ARBA" id="ARBA00001917"/>
    </source>
</evidence>
<dbReference type="Pfam" id="PF01645">
    <property type="entry name" value="Glu_synthase"/>
    <property type="match status" value="1"/>
</dbReference>
<reference evidence="18" key="1">
    <citation type="submission" date="2022-03" db="EMBL/GenBank/DDBJ databases">
        <title>Draft genome sequence of Aduncisulcus paluster, a free-living microaerophilic Fornicata.</title>
        <authorList>
            <person name="Yuyama I."/>
            <person name="Kume K."/>
            <person name="Tamura T."/>
            <person name="Inagaki Y."/>
            <person name="Hashimoto T."/>
        </authorList>
    </citation>
    <scope>NUCLEOTIDE SEQUENCE</scope>
    <source>
        <strain evidence="18">NY0171</strain>
    </source>
</reference>
<keyword evidence="8" id="KW-0315">Glutamine amidotransferase</keyword>
<keyword evidence="9" id="KW-0560">Oxidoreductase</keyword>
<keyword evidence="13" id="KW-0003">3Fe-4S</keyword>
<organism evidence="18 19">
    <name type="scientific">Aduncisulcus paluster</name>
    <dbReference type="NCBI Taxonomy" id="2918883"/>
    <lineage>
        <taxon>Eukaryota</taxon>
        <taxon>Metamonada</taxon>
        <taxon>Carpediemonas-like organisms</taxon>
        <taxon>Aduncisulcus</taxon>
    </lineage>
</organism>
<keyword evidence="10" id="KW-0408">Iron</keyword>
<evidence type="ECO:0000256" key="2">
    <source>
        <dbReference type="ARBA" id="ARBA00001927"/>
    </source>
</evidence>
<keyword evidence="15" id="KW-1133">Transmembrane helix</keyword>
<feature type="non-terminal residue" evidence="18">
    <location>
        <position position="1"/>
    </location>
</feature>
<keyword evidence="12" id="KW-0314">Glutamate biosynthesis</keyword>
<comment type="cofactor">
    <cofactor evidence="2">
        <name>[3Fe-4S] cluster</name>
        <dbReference type="ChEBI" id="CHEBI:21137"/>
    </cofactor>
</comment>
<feature type="non-terminal residue" evidence="18">
    <location>
        <position position="338"/>
    </location>
</feature>
<evidence type="ECO:0000256" key="15">
    <source>
        <dbReference type="SAM" id="Phobius"/>
    </source>
</evidence>
<sequence>VGYINHQLAKDKQASSISIAVVTSEVYDPHSAAVLFAFGATVLYPYMMYSSIVAYYERKNLSTLALQSKLKNSSKALGYEDIEKRIEASHFDAYYNDKSMFPLEMGGFYKYLDGAEYHDYGPAITKAMHNKNATGKENISDFVGLKNLIENRGQKFVRDFFEFNSDQKEISIDLVEPKEEIFKRFASAAMSCGSISVEAHEAVAIAMNTIGAKSNSGEGGEDPARFDTLKNSKIKQVASGRFGVTPGYLVNCEELQIKLAQGAKPGEGGQLPGAKVTPMIATLRHTTPGVTLISPPPHHDIYSIEDLAQLIFDLKQINPKATIAVKLVSSIGVGTIAS</sequence>
<keyword evidence="6" id="KW-0288">FMN</keyword>
<dbReference type="PANTHER" id="PTHR11938">
    <property type="entry name" value="FAD NADPH DEHYDROGENASE/OXIDOREDUCTASE"/>
    <property type="match status" value="1"/>
</dbReference>
<dbReference type="InterPro" id="IPR002932">
    <property type="entry name" value="Glu_synthdom"/>
</dbReference>
<dbReference type="Pfam" id="PF04898">
    <property type="entry name" value="Glu_syn_central"/>
    <property type="match status" value="1"/>
</dbReference>
<comment type="cofactor">
    <cofactor evidence="1">
        <name>FMN</name>
        <dbReference type="ChEBI" id="CHEBI:58210"/>
    </cofactor>
</comment>
<evidence type="ECO:0000256" key="6">
    <source>
        <dbReference type="ARBA" id="ARBA00022643"/>
    </source>
</evidence>
<keyword evidence="7" id="KW-0479">Metal-binding</keyword>
<dbReference type="Gene3D" id="3.20.20.70">
    <property type="entry name" value="Aldolase class I"/>
    <property type="match status" value="2"/>
</dbReference>
<dbReference type="Proteomes" id="UP001057375">
    <property type="component" value="Unassembled WGS sequence"/>
</dbReference>
<evidence type="ECO:0000256" key="5">
    <source>
        <dbReference type="ARBA" id="ARBA00022630"/>
    </source>
</evidence>
<dbReference type="PANTHER" id="PTHR11938:SF133">
    <property type="entry name" value="GLUTAMATE SYNTHASE (NADH)"/>
    <property type="match status" value="1"/>
</dbReference>
<evidence type="ECO:0000256" key="10">
    <source>
        <dbReference type="ARBA" id="ARBA00023004"/>
    </source>
</evidence>
<evidence type="ECO:0000313" key="19">
    <source>
        <dbReference type="Proteomes" id="UP001057375"/>
    </source>
</evidence>
<evidence type="ECO:0000256" key="3">
    <source>
        <dbReference type="ARBA" id="ARBA00009716"/>
    </source>
</evidence>
<keyword evidence="11" id="KW-0411">Iron-sulfur</keyword>
<feature type="domain" description="Glutamate synthase" evidence="16">
    <location>
        <begin position="133"/>
        <end position="338"/>
    </location>
</feature>
<dbReference type="InterPro" id="IPR013785">
    <property type="entry name" value="Aldolase_TIM"/>
</dbReference>